<accession>A0A1H2ZIH1</accession>
<dbReference type="Pfam" id="PF01841">
    <property type="entry name" value="Transglut_core"/>
    <property type="match status" value="1"/>
</dbReference>
<evidence type="ECO:0000259" key="1">
    <source>
        <dbReference type="SMART" id="SM00460"/>
    </source>
</evidence>
<organism evidence="2 3">
    <name type="scientific">Thiocapsa roseopersicina</name>
    <dbReference type="NCBI Taxonomy" id="1058"/>
    <lineage>
        <taxon>Bacteria</taxon>
        <taxon>Pseudomonadati</taxon>
        <taxon>Pseudomonadota</taxon>
        <taxon>Gammaproteobacteria</taxon>
        <taxon>Chromatiales</taxon>
        <taxon>Chromatiaceae</taxon>
        <taxon>Thiocapsa</taxon>
    </lineage>
</organism>
<keyword evidence="2" id="KW-0378">Hydrolase</keyword>
<dbReference type="RefSeq" id="WP_093034379.1">
    <property type="nucleotide sequence ID" value="NZ_FNNZ01000016.1"/>
</dbReference>
<dbReference type="Gene3D" id="3.10.620.30">
    <property type="match status" value="1"/>
</dbReference>
<evidence type="ECO:0000313" key="3">
    <source>
        <dbReference type="Proteomes" id="UP000198816"/>
    </source>
</evidence>
<proteinExistence type="predicted"/>
<evidence type="ECO:0000313" key="2">
    <source>
        <dbReference type="EMBL" id="SDX17196.1"/>
    </source>
</evidence>
<dbReference type="GO" id="GO:0008233">
    <property type="term" value="F:peptidase activity"/>
    <property type="evidence" value="ECO:0007669"/>
    <property type="project" value="UniProtKB-KW"/>
</dbReference>
<sequence>MSVFIEVEHVTTYRYAKPVEFSRHKVMFRPRAAHDIRVLRARLEVSPLARQHWVHDVFSNSVALVELLEPAQELRFDARFTIEHFGVRNLELPVDPEAQNYPFDYSADDRIDLAPFLPPQYPKDAPGVSDWVKQFMPARGVIQTRDILRNISEGIRGDFAYASREAMGTQRPAETLSLRSGTCRDFALLMIESARGLGLAARFVSGYLYDPSLDGPPPVEVGSGLQQGVRQSESFDAEVDTRGAGATHAWLHVYLPGAGWVPFDPTNTLFGGTDLIRVAYTRTPEQAAPISGGWTGSASDYLGMTVSVSVRRIDAEQAAAEAEDPAGEP</sequence>
<dbReference type="GO" id="GO:0006508">
    <property type="term" value="P:proteolysis"/>
    <property type="evidence" value="ECO:0007669"/>
    <property type="project" value="UniProtKB-KW"/>
</dbReference>
<dbReference type="AlphaFoldDB" id="A0A1H2ZIH1"/>
<dbReference type="InterPro" id="IPR002931">
    <property type="entry name" value="Transglutaminase-like"/>
</dbReference>
<dbReference type="PANTHER" id="PTHR33490:SF1">
    <property type="entry name" value="SLL1233 PROTEIN"/>
    <property type="match status" value="1"/>
</dbReference>
<name>A0A1H2ZIH1_THIRO</name>
<dbReference type="Pfam" id="PF08379">
    <property type="entry name" value="Bact_transglu_N"/>
    <property type="match status" value="1"/>
</dbReference>
<dbReference type="PANTHER" id="PTHR33490">
    <property type="entry name" value="BLR5614 PROTEIN-RELATED"/>
    <property type="match status" value="1"/>
</dbReference>
<dbReference type="InterPro" id="IPR013589">
    <property type="entry name" value="Bac_transglu_N"/>
</dbReference>
<dbReference type="SMART" id="SM00460">
    <property type="entry name" value="TGc"/>
    <property type="match status" value="1"/>
</dbReference>
<dbReference type="EMBL" id="FNNZ01000016">
    <property type="protein sequence ID" value="SDX17196.1"/>
    <property type="molecule type" value="Genomic_DNA"/>
</dbReference>
<gene>
    <name evidence="2" type="ORF">SAMN05421783_1165</name>
</gene>
<dbReference type="Proteomes" id="UP000198816">
    <property type="component" value="Unassembled WGS sequence"/>
</dbReference>
<dbReference type="STRING" id="1058.SAMN05421783_1165"/>
<feature type="domain" description="Transglutaminase-like" evidence="1">
    <location>
        <begin position="175"/>
        <end position="267"/>
    </location>
</feature>
<protein>
    <submittedName>
        <fullName evidence="2">Transglutaminase-like enzyme, putative cysteine protease</fullName>
    </submittedName>
</protein>
<keyword evidence="2" id="KW-0645">Protease</keyword>
<keyword evidence="3" id="KW-1185">Reference proteome</keyword>
<dbReference type="OrthoDB" id="9804872at2"/>
<dbReference type="InterPro" id="IPR038765">
    <property type="entry name" value="Papain-like_cys_pep_sf"/>
</dbReference>
<reference evidence="3" key="1">
    <citation type="submission" date="2016-10" db="EMBL/GenBank/DDBJ databases">
        <authorList>
            <person name="Varghese N."/>
            <person name="Submissions S."/>
        </authorList>
    </citation>
    <scope>NUCLEOTIDE SEQUENCE [LARGE SCALE GENOMIC DNA]</scope>
    <source>
        <strain evidence="3">DSM 217</strain>
    </source>
</reference>
<dbReference type="SUPFAM" id="SSF54001">
    <property type="entry name" value="Cysteine proteinases"/>
    <property type="match status" value="1"/>
</dbReference>